<evidence type="ECO:0000256" key="1">
    <source>
        <dbReference type="ARBA" id="ARBA00023015"/>
    </source>
</evidence>
<protein>
    <submittedName>
        <fullName evidence="7">DNA-binding GntR family transcriptional regulator</fullName>
    </submittedName>
</protein>
<reference evidence="7 8" key="1">
    <citation type="submission" date="2020-08" db="EMBL/GenBank/DDBJ databases">
        <title>Genomic Encyclopedia of Type Strains, Phase IV (KMG-IV): sequencing the most valuable type-strain genomes for metagenomic binning, comparative biology and taxonomic classification.</title>
        <authorList>
            <person name="Goeker M."/>
        </authorList>
    </citation>
    <scope>NUCLEOTIDE SEQUENCE [LARGE SCALE GENOMIC DNA]</scope>
    <source>
        <strain evidence="7 8">DSM 44197</strain>
    </source>
</reference>
<evidence type="ECO:0000256" key="5">
    <source>
        <dbReference type="SAM" id="MobiDB-lite"/>
    </source>
</evidence>
<dbReference type="InterPro" id="IPR000524">
    <property type="entry name" value="Tscrpt_reg_HTH_GntR"/>
</dbReference>
<keyword evidence="8" id="KW-1185">Reference proteome</keyword>
<dbReference type="RefSeq" id="WP_312897957.1">
    <property type="nucleotide sequence ID" value="NZ_BAAALP010000082.1"/>
</dbReference>
<comment type="caution">
    <text evidence="7">The sequence shown here is derived from an EMBL/GenBank/DDBJ whole genome shotgun (WGS) entry which is preliminary data.</text>
</comment>
<dbReference type="PANTHER" id="PTHR43537:SF24">
    <property type="entry name" value="GLUCONATE OPERON TRANSCRIPTIONAL REPRESSOR"/>
    <property type="match status" value="1"/>
</dbReference>
<keyword evidence="1" id="KW-0805">Transcription regulation</keyword>
<keyword evidence="3" id="KW-0804">Transcription</keyword>
<evidence type="ECO:0000256" key="3">
    <source>
        <dbReference type="ARBA" id="ARBA00023163"/>
    </source>
</evidence>
<evidence type="ECO:0000313" key="7">
    <source>
        <dbReference type="EMBL" id="MBA8952056.1"/>
    </source>
</evidence>
<organism evidence="7 8">
    <name type="scientific">Actinomadura namibiensis</name>
    <dbReference type="NCBI Taxonomy" id="182080"/>
    <lineage>
        <taxon>Bacteria</taxon>
        <taxon>Bacillati</taxon>
        <taxon>Actinomycetota</taxon>
        <taxon>Actinomycetes</taxon>
        <taxon>Streptosporangiales</taxon>
        <taxon>Thermomonosporaceae</taxon>
        <taxon>Actinomadura</taxon>
    </lineage>
</organism>
<dbReference type="GO" id="GO:0003677">
    <property type="term" value="F:DNA binding"/>
    <property type="evidence" value="ECO:0007669"/>
    <property type="project" value="UniProtKB-KW"/>
</dbReference>
<feature type="domain" description="HTH gntR-type" evidence="6">
    <location>
        <begin position="23"/>
        <end position="90"/>
    </location>
</feature>
<dbReference type="GO" id="GO:0003700">
    <property type="term" value="F:DNA-binding transcription factor activity"/>
    <property type="evidence" value="ECO:0007669"/>
    <property type="project" value="InterPro"/>
</dbReference>
<dbReference type="Pfam" id="PF07729">
    <property type="entry name" value="FCD"/>
    <property type="match status" value="1"/>
</dbReference>
<dbReference type="PANTHER" id="PTHR43537">
    <property type="entry name" value="TRANSCRIPTIONAL REGULATOR, GNTR FAMILY"/>
    <property type="match status" value="1"/>
</dbReference>
<dbReference type="SMART" id="SM00895">
    <property type="entry name" value="FCD"/>
    <property type="match status" value="1"/>
</dbReference>
<dbReference type="SMART" id="SM00345">
    <property type="entry name" value="HTH_GNTR"/>
    <property type="match status" value="1"/>
</dbReference>
<proteinExistence type="predicted"/>
<accession>A0A7W3LPP3</accession>
<dbReference type="SUPFAM" id="SSF48008">
    <property type="entry name" value="GntR ligand-binding domain-like"/>
    <property type="match status" value="1"/>
</dbReference>
<dbReference type="CDD" id="cd07377">
    <property type="entry name" value="WHTH_GntR"/>
    <property type="match status" value="1"/>
</dbReference>
<gene>
    <name evidence="7" type="ORF">HNR61_003696</name>
</gene>
<evidence type="ECO:0000256" key="2">
    <source>
        <dbReference type="ARBA" id="ARBA00023125"/>
    </source>
</evidence>
<dbReference type="InterPro" id="IPR036388">
    <property type="entry name" value="WH-like_DNA-bd_sf"/>
</dbReference>
<dbReference type="EMBL" id="JACJIA010000004">
    <property type="protein sequence ID" value="MBA8952056.1"/>
    <property type="molecule type" value="Genomic_DNA"/>
</dbReference>
<dbReference type="InterPro" id="IPR011711">
    <property type="entry name" value="GntR_C"/>
</dbReference>
<feature type="region of interest" description="Disordered" evidence="5">
    <location>
        <begin position="1"/>
        <end position="21"/>
    </location>
</feature>
<dbReference type="InterPro" id="IPR036390">
    <property type="entry name" value="WH_DNA-bd_sf"/>
</dbReference>
<dbReference type="Gene3D" id="1.10.10.10">
    <property type="entry name" value="Winged helix-like DNA-binding domain superfamily/Winged helix DNA-binding domain"/>
    <property type="match status" value="1"/>
</dbReference>
<evidence type="ECO:0000259" key="6">
    <source>
        <dbReference type="PROSITE" id="PS50949"/>
    </source>
</evidence>
<dbReference type="Gene3D" id="1.20.120.530">
    <property type="entry name" value="GntR ligand-binding domain-like"/>
    <property type="match status" value="1"/>
</dbReference>
<evidence type="ECO:0000313" key="8">
    <source>
        <dbReference type="Proteomes" id="UP000572680"/>
    </source>
</evidence>
<keyword evidence="2 7" id="KW-0238">DNA-binding</keyword>
<dbReference type="SUPFAM" id="SSF46785">
    <property type="entry name" value="Winged helix' DNA-binding domain"/>
    <property type="match status" value="1"/>
</dbReference>
<dbReference type="PROSITE" id="PS50949">
    <property type="entry name" value="HTH_GNTR"/>
    <property type="match status" value="1"/>
</dbReference>
<dbReference type="AlphaFoldDB" id="A0A7W3LPP3"/>
<evidence type="ECO:0000256" key="4">
    <source>
        <dbReference type="SAM" id="Coils"/>
    </source>
</evidence>
<keyword evidence="4" id="KW-0175">Coiled coil</keyword>
<feature type="coiled-coil region" evidence="4">
    <location>
        <begin position="107"/>
        <end position="134"/>
    </location>
</feature>
<sequence length="239" mass="26211">MNAPSASAQPAPGDDSPAPIQRTGLVDQIREFIVDGISTGRWQPGDRIVERRVAAELGVSQGPVREALRLLETLRLIETLPNRGARVRPFTERELGEIFPVRAGLERTAAELALPRIKARLDELEAQNARLAEAARAGDLDRQIRLSIDFHRVVVECSGNRLLASVWEGLGIELWTTLSLRLHKTEIYSKSAEHARLIEAFRAQDPAAPQMLHDHVMNYAPLGCLPGDGGVRGSAAADR</sequence>
<dbReference type="InterPro" id="IPR008920">
    <property type="entry name" value="TF_FadR/GntR_C"/>
</dbReference>
<name>A0A7W3LPP3_ACTNM</name>
<dbReference type="Proteomes" id="UP000572680">
    <property type="component" value="Unassembled WGS sequence"/>
</dbReference>
<dbReference type="Pfam" id="PF00392">
    <property type="entry name" value="GntR"/>
    <property type="match status" value="1"/>
</dbReference>